<sequence length="69" mass="8123">MHGYNAKGLDYLWSLVGMFGNAVPTTYPLRLRTCLSLVDNVERLGIARHFRDEIMSILDETYRMMMKYF</sequence>
<protein>
    <recommendedName>
        <fullName evidence="4">Terpene synthase N-terminal domain-containing protein</fullName>
    </recommendedName>
</protein>
<evidence type="ECO:0000259" key="4">
    <source>
        <dbReference type="Pfam" id="PF01397"/>
    </source>
</evidence>
<evidence type="ECO:0000313" key="5">
    <source>
        <dbReference type="EMBL" id="KAK1326280.1"/>
    </source>
</evidence>
<evidence type="ECO:0000256" key="2">
    <source>
        <dbReference type="ARBA" id="ARBA00022842"/>
    </source>
</evidence>
<dbReference type="GO" id="GO:0000287">
    <property type="term" value="F:magnesium ion binding"/>
    <property type="evidence" value="ECO:0007669"/>
    <property type="project" value="TreeGrafter"/>
</dbReference>
<name>A0AAV9FNC4_ACOCL</name>
<dbReference type="GO" id="GO:0016102">
    <property type="term" value="P:diterpenoid biosynthetic process"/>
    <property type="evidence" value="ECO:0007669"/>
    <property type="project" value="TreeGrafter"/>
</dbReference>
<dbReference type="Gene3D" id="1.50.10.130">
    <property type="entry name" value="Terpene synthase, N-terminal domain"/>
    <property type="match status" value="1"/>
</dbReference>
<keyword evidence="6" id="KW-1185">Reference proteome</keyword>
<accession>A0AAV9FNC4</accession>
<dbReference type="AlphaFoldDB" id="A0AAV9FNC4"/>
<dbReference type="Pfam" id="PF01397">
    <property type="entry name" value="Terpene_synth"/>
    <property type="match status" value="1"/>
</dbReference>
<dbReference type="SUPFAM" id="SSF48239">
    <property type="entry name" value="Terpenoid cyclases/Protein prenyltransferases"/>
    <property type="match status" value="1"/>
</dbReference>
<evidence type="ECO:0000256" key="3">
    <source>
        <dbReference type="ARBA" id="ARBA00023239"/>
    </source>
</evidence>
<comment type="caution">
    <text evidence="5">The sequence shown here is derived from an EMBL/GenBank/DDBJ whole genome shotgun (WGS) entry which is preliminary data.</text>
</comment>
<dbReference type="Proteomes" id="UP001180020">
    <property type="component" value="Unassembled WGS sequence"/>
</dbReference>
<keyword evidence="2" id="KW-0460">Magnesium</keyword>
<dbReference type="InterPro" id="IPR050148">
    <property type="entry name" value="Terpene_synthase-like"/>
</dbReference>
<evidence type="ECO:0000256" key="1">
    <source>
        <dbReference type="ARBA" id="ARBA00001946"/>
    </source>
</evidence>
<dbReference type="PANTHER" id="PTHR31739">
    <property type="entry name" value="ENT-COPALYL DIPHOSPHATE SYNTHASE, CHLOROPLASTIC"/>
    <property type="match status" value="1"/>
</dbReference>
<organism evidence="5 6">
    <name type="scientific">Acorus calamus</name>
    <name type="common">Sweet flag</name>
    <dbReference type="NCBI Taxonomy" id="4465"/>
    <lineage>
        <taxon>Eukaryota</taxon>
        <taxon>Viridiplantae</taxon>
        <taxon>Streptophyta</taxon>
        <taxon>Embryophyta</taxon>
        <taxon>Tracheophyta</taxon>
        <taxon>Spermatophyta</taxon>
        <taxon>Magnoliopsida</taxon>
        <taxon>Liliopsida</taxon>
        <taxon>Acoraceae</taxon>
        <taxon>Acorus</taxon>
    </lineage>
</organism>
<comment type="cofactor">
    <cofactor evidence="1">
        <name>Mg(2+)</name>
        <dbReference type="ChEBI" id="CHEBI:18420"/>
    </cofactor>
</comment>
<dbReference type="EMBL" id="JAUJYO010000001">
    <property type="protein sequence ID" value="KAK1326280.1"/>
    <property type="molecule type" value="Genomic_DNA"/>
</dbReference>
<feature type="domain" description="Terpene synthase N-terminal" evidence="4">
    <location>
        <begin position="20"/>
        <end position="66"/>
    </location>
</feature>
<dbReference type="PANTHER" id="PTHR31739:SF3">
    <property type="entry name" value="ENT-KAUR-16-ENE SYNTHASE, CHLOROPLASTIC"/>
    <property type="match status" value="1"/>
</dbReference>
<dbReference type="GO" id="GO:0010333">
    <property type="term" value="F:terpene synthase activity"/>
    <property type="evidence" value="ECO:0007669"/>
    <property type="project" value="InterPro"/>
</dbReference>
<reference evidence="5" key="2">
    <citation type="submission" date="2023-06" db="EMBL/GenBank/DDBJ databases">
        <authorList>
            <person name="Ma L."/>
            <person name="Liu K.-W."/>
            <person name="Li Z."/>
            <person name="Hsiao Y.-Y."/>
            <person name="Qi Y."/>
            <person name="Fu T."/>
            <person name="Tang G."/>
            <person name="Zhang D."/>
            <person name="Sun W.-H."/>
            <person name="Liu D.-K."/>
            <person name="Li Y."/>
            <person name="Chen G.-Z."/>
            <person name="Liu X.-D."/>
            <person name="Liao X.-Y."/>
            <person name="Jiang Y.-T."/>
            <person name="Yu X."/>
            <person name="Hao Y."/>
            <person name="Huang J."/>
            <person name="Zhao X.-W."/>
            <person name="Ke S."/>
            <person name="Chen Y.-Y."/>
            <person name="Wu W.-L."/>
            <person name="Hsu J.-L."/>
            <person name="Lin Y.-F."/>
            <person name="Huang M.-D."/>
            <person name="Li C.-Y."/>
            <person name="Huang L."/>
            <person name="Wang Z.-W."/>
            <person name="Zhao X."/>
            <person name="Zhong W.-Y."/>
            <person name="Peng D.-H."/>
            <person name="Ahmad S."/>
            <person name="Lan S."/>
            <person name="Zhang J.-S."/>
            <person name="Tsai W.-C."/>
            <person name="Van De Peer Y."/>
            <person name="Liu Z.-J."/>
        </authorList>
    </citation>
    <scope>NUCLEOTIDE SEQUENCE</scope>
    <source>
        <strain evidence="5">CP</strain>
        <tissue evidence="5">Leaves</tissue>
    </source>
</reference>
<gene>
    <name evidence="5" type="ORF">QJS10_CPA01g00631</name>
</gene>
<dbReference type="InterPro" id="IPR036965">
    <property type="entry name" value="Terpene_synth_N_sf"/>
</dbReference>
<dbReference type="InterPro" id="IPR008930">
    <property type="entry name" value="Terpenoid_cyclase/PrenylTrfase"/>
</dbReference>
<proteinExistence type="predicted"/>
<reference evidence="5" key="1">
    <citation type="journal article" date="2023" name="Nat. Commun.">
        <title>Diploid and tetraploid genomes of Acorus and the evolution of monocots.</title>
        <authorList>
            <person name="Ma L."/>
            <person name="Liu K.W."/>
            <person name="Li Z."/>
            <person name="Hsiao Y.Y."/>
            <person name="Qi Y."/>
            <person name="Fu T."/>
            <person name="Tang G.D."/>
            <person name="Zhang D."/>
            <person name="Sun W.H."/>
            <person name="Liu D.K."/>
            <person name="Li Y."/>
            <person name="Chen G.Z."/>
            <person name="Liu X.D."/>
            <person name="Liao X.Y."/>
            <person name="Jiang Y.T."/>
            <person name="Yu X."/>
            <person name="Hao Y."/>
            <person name="Huang J."/>
            <person name="Zhao X.W."/>
            <person name="Ke S."/>
            <person name="Chen Y.Y."/>
            <person name="Wu W.L."/>
            <person name="Hsu J.L."/>
            <person name="Lin Y.F."/>
            <person name="Huang M.D."/>
            <person name="Li C.Y."/>
            <person name="Huang L."/>
            <person name="Wang Z.W."/>
            <person name="Zhao X."/>
            <person name="Zhong W.Y."/>
            <person name="Peng D.H."/>
            <person name="Ahmad S."/>
            <person name="Lan S."/>
            <person name="Zhang J.S."/>
            <person name="Tsai W.C."/>
            <person name="Van de Peer Y."/>
            <person name="Liu Z.J."/>
        </authorList>
    </citation>
    <scope>NUCLEOTIDE SEQUENCE</scope>
    <source>
        <strain evidence="5">CP</strain>
    </source>
</reference>
<keyword evidence="3" id="KW-0456">Lyase</keyword>
<dbReference type="InterPro" id="IPR001906">
    <property type="entry name" value="Terpene_synth_N"/>
</dbReference>
<evidence type="ECO:0000313" key="6">
    <source>
        <dbReference type="Proteomes" id="UP001180020"/>
    </source>
</evidence>